<dbReference type="EMBL" id="OZ075137">
    <property type="protein sequence ID" value="CAL5009020.1"/>
    <property type="molecule type" value="Genomic_DNA"/>
</dbReference>
<proteinExistence type="predicted"/>
<dbReference type="Gene3D" id="3.80.10.10">
    <property type="entry name" value="Ribonuclease Inhibitor"/>
    <property type="match status" value="1"/>
</dbReference>
<dbReference type="InterPro" id="IPR032675">
    <property type="entry name" value="LRR_dom_sf"/>
</dbReference>
<dbReference type="InterPro" id="IPR036047">
    <property type="entry name" value="F-box-like_dom_sf"/>
</dbReference>
<evidence type="ECO:0000259" key="1">
    <source>
        <dbReference type="PROSITE" id="PS50181"/>
    </source>
</evidence>
<feature type="domain" description="F-box" evidence="1">
    <location>
        <begin position="16"/>
        <end position="63"/>
    </location>
</feature>
<organism evidence="2 3">
    <name type="scientific">Urochloa decumbens</name>
    <dbReference type="NCBI Taxonomy" id="240449"/>
    <lineage>
        <taxon>Eukaryota</taxon>
        <taxon>Viridiplantae</taxon>
        <taxon>Streptophyta</taxon>
        <taxon>Embryophyta</taxon>
        <taxon>Tracheophyta</taxon>
        <taxon>Spermatophyta</taxon>
        <taxon>Magnoliopsida</taxon>
        <taxon>Liliopsida</taxon>
        <taxon>Poales</taxon>
        <taxon>Poaceae</taxon>
        <taxon>PACMAD clade</taxon>
        <taxon>Panicoideae</taxon>
        <taxon>Panicodae</taxon>
        <taxon>Paniceae</taxon>
        <taxon>Melinidinae</taxon>
        <taxon>Urochloa</taxon>
    </lineage>
</organism>
<dbReference type="InterPro" id="IPR055411">
    <property type="entry name" value="LRR_FXL15/At3g58940/PEG3-like"/>
</dbReference>
<dbReference type="PANTHER" id="PTHR32153">
    <property type="entry name" value="OJ000223_09.16 PROTEIN"/>
    <property type="match status" value="1"/>
</dbReference>
<accession>A0ABC9BXE3</accession>
<reference evidence="2 3" key="2">
    <citation type="submission" date="2024-10" db="EMBL/GenBank/DDBJ databases">
        <authorList>
            <person name="Ryan C."/>
        </authorList>
    </citation>
    <scope>NUCLEOTIDE SEQUENCE [LARGE SCALE GENOMIC DNA]</scope>
</reference>
<dbReference type="InterPro" id="IPR001810">
    <property type="entry name" value="F-box_dom"/>
</dbReference>
<dbReference type="Proteomes" id="UP001497457">
    <property type="component" value="Chromosome 27b"/>
</dbReference>
<protein>
    <recommendedName>
        <fullName evidence="1">F-box domain-containing protein</fullName>
    </recommendedName>
</protein>
<evidence type="ECO:0000313" key="2">
    <source>
        <dbReference type="EMBL" id="CAL5009020.1"/>
    </source>
</evidence>
<name>A0ABC9BXE3_9POAL</name>
<dbReference type="PROSITE" id="PS50181">
    <property type="entry name" value="FBOX"/>
    <property type="match status" value="1"/>
</dbReference>
<dbReference type="InterPro" id="IPR044997">
    <property type="entry name" value="F-box_plant"/>
</dbReference>
<dbReference type="SUPFAM" id="SSF81383">
    <property type="entry name" value="F-box domain"/>
    <property type="match status" value="1"/>
</dbReference>
<dbReference type="Pfam" id="PF24758">
    <property type="entry name" value="LRR_At5g56370"/>
    <property type="match status" value="1"/>
</dbReference>
<dbReference type="Gene3D" id="1.20.1280.50">
    <property type="match status" value="1"/>
</dbReference>
<keyword evidence="3" id="KW-1185">Reference proteome</keyword>
<gene>
    <name evidence="2" type="ORF">URODEC1_LOCUS69300</name>
</gene>
<sequence length="501" mass="56562">MEPCGPRSADEEAAAADLISKLPSDVLVSILERLHLRDAVRAGALSSRWRCLPKQLPRLSLDIDDFLPRGQGHFFDDRDTGEDDEGDDVAAADDVLSEAGDKMVRVATALLASRSPAPANAADAHVIATLAMKFHLRRQSCYMSLGRLVDDAVASGKVCAAELTITTKSRTVSWSEDEDRVRARRALLRGYGRRFRNLFDACPAAFGALKQLNIESVKLGKHDFPDILDTCTRLEKLYLFNCVPGPGGLWQVRHERLTDIRISVCGIHGVSLEWVPRLKQFAFQGWFSMTHQLLSFSHVPCLTTVTLSHDNGHLEETLKLSRIMANTAVKDIRLNFRGNNIWVQPESSRRLTDLFRNLTNLKIRNVHHKCGLSWTMFLLQSAPHLQELYIKLTDHECGVVKKNVPWEVPIGFKHYTLARITILGFYSNEETVVTYIRHLLQAAINLEEIDMRENATYCEICGHMEPKAGSRFPRTDEDKETFRKRITTNGRSAIFKICIRS</sequence>
<reference evidence="3" key="1">
    <citation type="submission" date="2024-06" db="EMBL/GenBank/DDBJ databases">
        <authorList>
            <person name="Ryan C."/>
        </authorList>
    </citation>
    <scope>NUCLEOTIDE SEQUENCE [LARGE SCALE GENOMIC DNA]</scope>
</reference>
<dbReference type="AlphaFoldDB" id="A0ABC9BXE3"/>
<dbReference type="Pfam" id="PF00646">
    <property type="entry name" value="F-box"/>
    <property type="match status" value="1"/>
</dbReference>
<dbReference type="SUPFAM" id="SSF52047">
    <property type="entry name" value="RNI-like"/>
    <property type="match status" value="1"/>
</dbReference>
<evidence type="ECO:0000313" key="3">
    <source>
        <dbReference type="Proteomes" id="UP001497457"/>
    </source>
</evidence>